<dbReference type="Gene3D" id="3.30.470.30">
    <property type="entry name" value="DNA ligase/mRNA capping enzyme"/>
    <property type="match status" value="1"/>
</dbReference>
<dbReference type="PROSITE" id="PS50056">
    <property type="entry name" value="TYR_PHOSPHATASE_2"/>
    <property type="match status" value="1"/>
</dbReference>
<keyword evidence="6" id="KW-1185">Reference proteome</keyword>
<dbReference type="Gene3D" id="3.90.190.10">
    <property type="entry name" value="Protein tyrosine phosphatase superfamily"/>
    <property type="match status" value="1"/>
</dbReference>
<dbReference type="InterPro" id="IPR057023">
    <property type="entry name" value="PTP-SAK"/>
</dbReference>
<evidence type="ECO:0000259" key="2">
    <source>
        <dbReference type="PROSITE" id="PS50055"/>
    </source>
</evidence>
<dbReference type="InterPro" id="IPR000387">
    <property type="entry name" value="Tyr_Pase_dom"/>
</dbReference>
<evidence type="ECO:0008006" key="7">
    <source>
        <dbReference type="Google" id="ProtNLM"/>
    </source>
</evidence>
<sequence length="879" mass="99375">MVPIRNRFIISGGSLLSASMADDDVVIKRGGGYIGAFGTRIDTIANEAAAAAGITTVPSSPYHVTLVTKDEIRQLSTDSSNKLSDLYENATKIDTKHLISLGIGGDPKSVCWVIIIWNAGNLFRKKHGLLIKHFHITLSTTDDHSLDKSIYSLHGSFLIDNFDLNAIDHLVLSYNLADQFDQANLYAREMCIRFPNSEKGWLRLGDIARRNEQYKLAILANARAMHLADGQGSGKIRDYCCRRMLACGANYTEWGCLFAENELDQIPDELKGNLIMPWTQTIREYFINIYSNEQPQFSQNPREHFIMPFDNSRQLDQRLVMSTPRHERDIDALASAHLGIRHVVTLTEEGPLPEEWFVNKTVSHTHLPMDNYRAPTIEQVDLFLRLMNDSSKTPLLIHCGGGKGRAGTMIACYLAVYGFQSPSAQEWSQPVMSADEAIVKLRHLRPGSVETEEQERFIHTFVSAVWKRRSAVPPLPVEPEGIPLEIEGQLDGNIDLIMLCGLPGSGKSYVAQMLTVRDNQWTVVSQDEARSRDTCERQLSRPGKYSKSILDRCNPDRQDRKQWLALAHWARKPICVYFDYNSELCVSRAQQRAAHPTLMPGQRVRTAVSAMAEQMERPTLEEGFVAVCTVRSFDAVTELIRRLTPLGIQKFLRTGHLINLGAATSDDFLVPLGDSTHSPYVVITEKVDGANMGFSLSADRQLLVQNRSHYITSTTHAQFRPLHVWIEVHRESLYSILDRDPSFPERFILYGEWLVATHSIPYTRLPNQFLAFDLFDRRMQSWADRDALERLLEGTNISLVPVIYRGPRPTENVLKEMVQHPSQFYNGPIEGIYVKEEQGGQVVNRGKIVRSDFTAGITEHWDKGPLRKNGFLLTNDEVE</sequence>
<dbReference type="Proteomes" id="UP000681722">
    <property type="component" value="Unassembled WGS sequence"/>
</dbReference>
<dbReference type="InterPro" id="IPR054498">
    <property type="entry name" value="2H-SAK"/>
</dbReference>
<dbReference type="InterPro" id="IPR052732">
    <property type="entry name" value="Cell-binding_unc_protein"/>
</dbReference>
<proteinExistence type="predicted"/>
<dbReference type="OrthoDB" id="19045at2759"/>
<dbReference type="InterPro" id="IPR029021">
    <property type="entry name" value="Prot-tyrosine_phosphatase-like"/>
</dbReference>
<dbReference type="AlphaFoldDB" id="A0A815IXA4"/>
<dbReference type="InterPro" id="IPR003595">
    <property type="entry name" value="Tyr_Pase_cat"/>
</dbReference>
<evidence type="ECO:0000313" key="6">
    <source>
        <dbReference type="Proteomes" id="UP000663829"/>
    </source>
</evidence>
<dbReference type="FunFam" id="3.90.190.10:FF:000157">
    <property type="entry name" value="Protein-tyrosine phosphatase"/>
    <property type="match status" value="1"/>
</dbReference>
<evidence type="ECO:0000313" key="5">
    <source>
        <dbReference type="EMBL" id="CAF4258386.1"/>
    </source>
</evidence>
<dbReference type="InterPro" id="IPR027417">
    <property type="entry name" value="P-loop_NTPase"/>
</dbReference>
<keyword evidence="1" id="KW-0378">Hydrolase</keyword>
<dbReference type="SUPFAM" id="SSF52799">
    <property type="entry name" value="(Phosphotyrosine protein) phosphatases II"/>
    <property type="match status" value="1"/>
</dbReference>
<feature type="domain" description="Tyrosine-protein phosphatase" evidence="2">
    <location>
        <begin position="370"/>
        <end position="465"/>
    </location>
</feature>
<feature type="domain" description="Tyrosine specific protein phosphatases" evidence="3">
    <location>
        <begin position="381"/>
        <end position="456"/>
    </location>
</feature>
<dbReference type="SUPFAM" id="SSF56091">
    <property type="entry name" value="DNA ligase/mRNA capping enzyme, catalytic domain"/>
    <property type="match status" value="1"/>
</dbReference>
<dbReference type="PANTHER" id="PTHR43883:SF1">
    <property type="entry name" value="GLUCONOKINASE"/>
    <property type="match status" value="1"/>
</dbReference>
<dbReference type="GO" id="GO:0004725">
    <property type="term" value="F:protein tyrosine phosphatase activity"/>
    <property type="evidence" value="ECO:0007669"/>
    <property type="project" value="InterPro"/>
</dbReference>
<dbReference type="EMBL" id="CAJOBC010075912">
    <property type="protein sequence ID" value="CAF4258386.1"/>
    <property type="molecule type" value="Genomic_DNA"/>
</dbReference>
<organism evidence="4 6">
    <name type="scientific">Didymodactylos carnosus</name>
    <dbReference type="NCBI Taxonomy" id="1234261"/>
    <lineage>
        <taxon>Eukaryota</taxon>
        <taxon>Metazoa</taxon>
        <taxon>Spiralia</taxon>
        <taxon>Gnathifera</taxon>
        <taxon>Rotifera</taxon>
        <taxon>Eurotatoria</taxon>
        <taxon>Bdelloidea</taxon>
        <taxon>Philodinida</taxon>
        <taxon>Philodinidae</taxon>
        <taxon>Didymodactylos</taxon>
    </lineage>
</organism>
<dbReference type="Proteomes" id="UP000663829">
    <property type="component" value="Unassembled WGS sequence"/>
</dbReference>
<evidence type="ECO:0000313" key="4">
    <source>
        <dbReference type="EMBL" id="CAF1371504.1"/>
    </source>
</evidence>
<dbReference type="InterPro" id="IPR021122">
    <property type="entry name" value="RNA_ligase_dom_REL/Rnl2"/>
</dbReference>
<dbReference type="EMBL" id="CAJNOQ010015943">
    <property type="protein sequence ID" value="CAF1371504.1"/>
    <property type="molecule type" value="Genomic_DNA"/>
</dbReference>
<dbReference type="Pfam" id="PF22784">
    <property type="entry name" value="PTP-SAK"/>
    <property type="match status" value="1"/>
</dbReference>
<dbReference type="Pfam" id="PF22547">
    <property type="entry name" value="2H-SAK"/>
    <property type="match status" value="1"/>
</dbReference>
<dbReference type="SMART" id="SM00404">
    <property type="entry name" value="PTPc_motif"/>
    <property type="match status" value="1"/>
</dbReference>
<dbReference type="InterPro" id="IPR000242">
    <property type="entry name" value="PTP_cat"/>
</dbReference>
<dbReference type="PROSITE" id="PS50055">
    <property type="entry name" value="TYR_PHOSPHATASE_PTP"/>
    <property type="match status" value="1"/>
</dbReference>
<dbReference type="SUPFAM" id="SSF52540">
    <property type="entry name" value="P-loop containing nucleoside triphosphate hydrolases"/>
    <property type="match status" value="1"/>
</dbReference>
<dbReference type="InterPro" id="IPR011990">
    <property type="entry name" value="TPR-like_helical_dom_sf"/>
</dbReference>
<dbReference type="PANTHER" id="PTHR43883">
    <property type="entry name" value="SLR0207 PROTEIN"/>
    <property type="match status" value="1"/>
</dbReference>
<dbReference type="Gene3D" id="3.40.50.300">
    <property type="entry name" value="P-loop containing nucleotide triphosphate hydrolases"/>
    <property type="match status" value="1"/>
</dbReference>
<evidence type="ECO:0000259" key="3">
    <source>
        <dbReference type="PROSITE" id="PS50056"/>
    </source>
</evidence>
<protein>
    <recommendedName>
        <fullName evidence="7">Tyrosine specific protein phosphatases domain-containing protein</fullName>
    </recommendedName>
</protein>
<reference evidence="4" key="1">
    <citation type="submission" date="2021-02" db="EMBL/GenBank/DDBJ databases">
        <authorList>
            <person name="Nowell W R."/>
        </authorList>
    </citation>
    <scope>NUCLEOTIDE SEQUENCE</scope>
</reference>
<gene>
    <name evidence="4" type="ORF">GPM918_LOCUS31879</name>
    <name evidence="5" type="ORF">SRO942_LOCUS32534</name>
</gene>
<accession>A0A815IXA4</accession>
<dbReference type="SUPFAM" id="SSF48452">
    <property type="entry name" value="TPR-like"/>
    <property type="match status" value="1"/>
</dbReference>
<dbReference type="Pfam" id="PF09414">
    <property type="entry name" value="RNA_ligase"/>
    <property type="match status" value="1"/>
</dbReference>
<name>A0A815IXA4_9BILA</name>
<evidence type="ECO:0000256" key="1">
    <source>
        <dbReference type="ARBA" id="ARBA00022801"/>
    </source>
</evidence>
<comment type="caution">
    <text evidence="4">The sequence shown here is derived from an EMBL/GenBank/DDBJ whole genome shotgun (WGS) entry which is preliminary data.</text>
</comment>
<dbReference type="CDD" id="cd14504">
    <property type="entry name" value="DUSP23"/>
    <property type="match status" value="1"/>
</dbReference>